<dbReference type="GO" id="GO:0050567">
    <property type="term" value="F:glutaminyl-tRNA synthase (glutamine-hydrolyzing) activity"/>
    <property type="evidence" value="ECO:0007669"/>
    <property type="project" value="TreeGrafter"/>
</dbReference>
<evidence type="ECO:0000313" key="2">
    <source>
        <dbReference type="EMBL" id="SBS81231.1"/>
    </source>
</evidence>
<dbReference type="InterPro" id="IPR036928">
    <property type="entry name" value="AS_sf"/>
</dbReference>
<keyword evidence="3" id="KW-0808">Transferase</keyword>
<dbReference type="PANTHER" id="PTHR11895">
    <property type="entry name" value="TRANSAMIDASE"/>
    <property type="match status" value="1"/>
</dbReference>
<dbReference type="AlphaFoldDB" id="A0A1A8VQQ9"/>
<protein>
    <submittedName>
        <fullName evidence="3">Glutamyl-tRNA(Gln) amidotransferase subunit A, putative</fullName>
    </submittedName>
</protein>
<dbReference type="Proteomes" id="UP000078546">
    <property type="component" value="Unassembled WGS sequence"/>
</dbReference>
<accession>A0A1A8VQQ9</accession>
<organism evidence="3 4">
    <name type="scientific">Plasmodium ovale curtisi</name>
    <dbReference type="NCBI Taxonomy" id="864141"/>
    <lineage>
        <taxon>Eukaryota</taxon>
        <taxon>Sar</taxon>
        <taxon>Alveolata</taxon>
        <taxon>Apicomplexa</taxon>
        <taxon>Aconoidasida</taxon>
        <taxon>Haemosporida</taxon>
        <taxon>Plasmodiidae</taxon>
        <taxon>Plasmodium</taxon>
        <taxon>Plasmodium (Plasmodium)</taxon>
    </lineage>
</organism>
<name>A0A1A8VQQ9_PLAOA</name>
<dbReference type="SUPFAM" id="SSF75304">
    <property type="entry name" value="Amidase signature (AS) enzymes"/>
    <property type="match status" value="1"/>
</dbReference>
<dbReference type="EMBL" id="FLQV01000146">
    <property type="protein sequence ID" value="SBS82793.1"/>
    <property type="molecule type" value="Genomic_DNA"/>
</dbReference>
<dbReference type="GO" id="GO:0016740">
    <property type="term" value="F:transferase activity"/>
    <property type="evidence" value="ECO:0007669"/>
    <property type="project" value="UniProtKB-KW"/>
</dbReference>
<dbReference type="InterPro" id="IPR000120">
    <property type="entry name" value="Amidase"/>
</dbReference>
<dbReference type="Pfam" id="PF01425">
    <property type="entry name" value="Amidase"/>
    <property type="match status" value="1"/>
</dbReference>
<evidence type="ECO:0000313" key="4">
    <source>
        <dbReference type="Proteomes" id="UP000078546"/>
    </source>
</evidence>
<evidence type="ECO:0000313" key="5">
    <source>
        <dbReference type="Proteomes" id="UP000078560"/>
    </source>
</evidence>
<evidence type="ECO:0000313" key="3">
    <source>
        <dbReference type="EMBL" id="SBS82793.1"/>
    </source>
</evidence>
<dbReference type="Gene3D" id="3.90.1300.10">
    <property type="entry name" value="Amidase signature (AS) domain"/>
    <property type="match status" value="1"/>
</dbReference>
<proteinExistence type="predicted"/>
<dbReference type="InterPro" id="IPR023631">
    <property type="entry name" value="Amidase_dom"/>
</dbReference>
<dbReference type="Proteomes" id="UP000078560">
    <property type="component" value="Unassembled WGS sequence"/>
</dbReference>
<reference evidence="4 5" key="2">
    <citation type="submission" date="2016-05" db="EMBL/GenBank/DDBJ databases">
        <authorList>
            <person name="Naeem Raeece"/>
        </authorList>
    </citation>
    <scope>NUCLEOTIDE SEQUENCE [LARGE SCALE GENOMIC DNA]</scope>
</reference>
<dbReference type="PANTHER" id="PTHR11895:SF7">
    <property type="entry name" value="GLUTAMYL-TRNA(GLN) AMIDOTRANSFERASE SUBUNIT A, MITOCHONDRIAL"/>
    <property type="match status" value="1"/>
</dbReference>
<feature type="domain" description="Amidase" evidence="1">
    <location>
        <begin position="234"/>
        <end position="615"/>
    </location>
</feature>
<reference evidence="3" key="1">
    <citation type="submission" date="2016-05" db="EMBL/GenBank/DDBJ databases">
        <authorList>
            <person name="Lavstsen T."/>
            <person name="Jespersen J.S."/>
        </authorList>
    </citation>
    <scope>NUCLEOTIDE SEQUENCE [LARGE SCALE GENOMIC DNA]</scope>
</reference>
<dbReference type="EMBL" id="FLQU01000137">
    <property type="protein sequence ID" value="SBS81231.1"/>
    <property type="molecule type" value="Genomic_DNA"/>
</dbReference>
<evidence type="ECO:0000259" key="1">
    <source>
        <dbReference type="Pfam" id="PF01425"/>
    </source>
</evidence>
<gene>
    <name evidence="3" type="ORF">POVCU1_008390</name>
    <name evidence="2" type="ORF">POVCU2_0009280</name>
</gene>
<sequence length="769" mass="87642">MLLIVQKEGVLGNKERPCLQHLRYSWNICIKTQTLAATIAKLEWRLSKSDVHFVQQWSSKEILFVKFVLRKNISSLYGYNFSKKLERAQKRRNITLFLMNERVEALIPRHKCRVKWEASKDEDLPGKGAPVRTKCAKVIRAKESSLSDGIIRVKKCTQTKHVRLSLFYILSKKSFRRTRKGKRKCIYNVLDESNYGELKSSHIYQIRKDILSKSNIKDVIEKHIINKVLHENINKYNSFSYIYNDEEIYEQVRNLHKIYEQYNKLGKLPKLFGLPIVLKDNIIAKNIPTKAGSEILSNYRGSYDSTVVKKLKKHGAVIIGKTHLDEFAMGSCTGKVKNPFNEKYLSCGGSSGGSASCVGSKIMNCSVNTDTGGSIRTPAALCGCIGLKPTYGRISRYGIVPYNEKTDVVGLIVNNVYDCSILLDVLCGKDKNDLTTLKKEKKKKKFFSLRKYEHSEEFKSDVPLKGVHFGYLSEDLLRNYFADDTVCKNYAEVMKSIERLGGVLINTNIYKLIDYCYVYYLYSMTIVNSNISRLNGINYNMPNVKDETNFVSKLRSCLIGENVLTRIIGGSIISSHFQKINLHHMFLNIKEKLTRKLENIFKEVNYILLPSLPRSDNLREDIDSNLSVHNVHLPKGNVDGGNFVKNGWKSKSAENNIYTLKSSRGEHNMCRMHNMYNKYMKEVFSVVSSISGFPSIVIPTGEFTKGFNEPQSFQVVTANMNELGLLKVALVYKDRMDINKKMLENLRNTKNSACDGKGLLDLLPLGGAM</sequence>